<keyword evidence="3 10" id="KW-0813">Transport</keyword>
<dbReference type="AlphaFoldDB" id="A0A8J6QVV6"/>
<reference evidence="11" key="1">
    <citation type="submission" date="2020-09" db="EMBL/GenBank/DDBJ databases">
        <title>Pelobacter alkaliphilus sp. nov., a novel anaerobic arsenate-reducing bacterium from terrestrial mud volcano.</title>
        <authorList>
            <person name="Khomyakova M.A."/>
            <person name="Merkel A.Y."/>
            <person name="Slobodkin A.I."/>
        </authorList>
    </citation>
    <scope>NUCLEOTIDE SEQUENCE</scope>
    <source>
        <strain evidence="11">M08fum</strain>
    </source>
</reference>
<evidence type="ECO:0000313" key="12">
    <source>
        <dbReference type="Proteomes" id="UP000632828"/>
    </source>
</evidence>
<accession>A0A8J6QVV6</accession>
<evidence type="ECO:0000256" key="10">
    <source>
        <dbReference type="RuleBase" id="RU365087"/>
    </source>
</evidence>
<gene>
    <name evidence="11" type="primary">secG</name>
    <name evidence="11" type="ORF">ICT70_01245</name>
</gene>
<comment type="similarity">
    <text evidence="2 10">Belongs to the SecG family.</text>
</comment>
<dbReference type="GO" id="GO:0043952">
    <property type="term" value="P:protein transport by the Sec complex"/>
    <property type="evidence" value="ECO:0007669"/>
    <property type="project" value="TreeGrafter"/>
</dbReference>
<organism evidence="11 12">
    <name type="scientific">Pelovirga terrestris</name>
    <dbReference type="NCBI Taxonomy" id="2771352"/>
    <lineage>
        <taxon>Bacteria</taxon>
        <taxon>Pseudomonadati</taxon>
        <taxon>Thermodesulfobacteriota</taxon>
        <taxon>Desulfuromonadia</taxon>
        <taxon>Geobacterales</taxon>
        <taxon>Geobacteraceae</taxon>
        <taxon>Pelovirga</taxon>
    </lineage>
</organism>
<dbReference type="GO" id="GO:0065002">
    <property type="term" value="P:intracellular protein transmembrane transport"/>
    <property type="evidence" value="ECO:0007669"/>
    <property type="project" value="TreeGrafter"/>
</dbReference>
<feature type="transmembrane region" description="Helical" evidence="10">
    <location>
        <begin position="54"/>
        <end position="73"/>
    </location>
</feature>
<comment type="function">
    <text evidence="10">Involved in protein export. Participates in an early event of protein translocation.</text>
</comment>
<keyword evidence="5 10" id="KW-0812">Transmembrane</keyword>
<dbReference type="Pfam" id="PF03840">
    <property type="entry name" value="SecG"/>
    <property type="match status" value="1"/>
</dbReference>
<keyword evidence="7 10" id="KW-1133">Transmembrane helix</keyword>
<evidence type="ECO:0000256" key="1">
    <source>
        <dbReference type="ARBA" id="ARBA00004651"/>
    </source>
</evidence>
<evidence type="ECO:0000256" key="9">
    <source>
        <dbReference type="ARBA" id="ARBA00023136"/>
    </source>
</evidence>
<protein>
    <recommendedName>
        <fullName evidence="10">Protein-export membrane protein SecG</fullName>
    </recommendedName>
</protein>
<dbReference type="GO" id="GO:0015450">
    <property type="term" value="F:protein-transporting ATPase activity"/>
    <property type="evidence" value="ECO:0007669"/>
    <property type="project" value="UniProtKB-UniRule"/>
</dbReference>
<keyword evidence="8 10" id="KW-0811">Translocation</keyword>
<keyword evidence="4 10" id="KW-1003">Cell membrane</keyword>
<keyword evidence="12" id="KW-1185">Reference proteome</keyword>
<name>A0A8J6QVV6_9BACT</name>
<dbReference type="PANTHER" id="PTHR34182">
    <property type="entry name" value="PROTEIN-EXPORT MEMBRANE PROTEIN SECG"/>
    <property type="match status" value="1"/>
</dbReference>
<comment type="caution">
    <text evidence="10">Lacks conserved residue(s) required for the propagation of feature annotation.</text>
</comment>
<dbReference type="NCBIfam" id="TIGR00810">
    <property type="entry name" value="secG"/>
    <property type="match status" value="1"/>
</dbReference>
<dbReference type="GO" id="GO:0005886">
    <property type="term" value="C:plasma membrane"/>
    <property type="evidence" value="ECO:0007669"/>
    <property type="project" value="UniProtKB-SubCell"/>
</dbReference>
<evidence type="ECO:0000256" key="3">
    <source>
        <dbReference type="ARBA" id="ARBA00022448"/>
    </source>
</evidence>
<dbReference type="Proteomes" id="UP000632828">
    <property type="component" value="Unassembled WGS sequence"/>
</dbReference>
<dbReference type="PANTHER" id="PTHR34182:SF1">
    <property type="entry name" value="PROTEIN-EXPORT MEMBRANE PROTEIN SECG"/>
    <property type="match status" value="1"/>
</dbReference>
<comment type="subcellular location">
    <subcellularLocation>
        <location evidence="1 10">Cell membrane</location>
        <topology evidence="1 10">Multi-pass membrane protein</topology>
    </subcellularLocation>
</comment>
<keyword evidence="6 10" id="KW-0653">Protein transport</keyword>
<comment type="caution">
    <text evidence="11">The sequence shown here is derived from an EMBL/GenBank/DDBJ whole genome shotgun (WGS) entry which is preliminary data.</text>
</comment>
<evidence type="ECO:0000256" key="6">
    <source>
        <dbReference type="ARBA" id="ARBA00022927"/>
    </source>
</evidence>
<evidence type="ECO:0000256" key="5">
    <source>
        <dbReference type="ARBA" id="ARBA00022692"/>
    </source>
</evidence>
<evidence type="ECO:0000313" key="11">
    <source>
        <dbReference type="EMBL" id="MBD1399291.1"/>
    </source>
</evidence>
<dbReference type="PRINTS" id="PR01651">
    <property type="entry name" value="SECGEXPORT"/>
</dbReference>
<evidence type="ECO:0000256" key="8">
    <source>
        <dbReference type="ARBA" id="ARBA00023010"/>
    </source>
</evidence>
<dbReference type="InterPro" id="IPR004692">
    <property type="entry name" value="SecG"/>
</dbReference>
<keyword evidence="9 10" id="KW-0472">Membrane</keyword>
<dbReference type="RefSeq" id="WP_191153562.1">
    <property type="nucleotide sequence ID" value="NZ_JACWUN010000001.1"/>
</dbReference>
<proteinExistence type="inferred from homology"/>
<evidence type="ECO:0000256" key="2">
    <source>
        <dbReference type="ARBA" id="ARBA00008445"/>
    </source>
</evidence>
<sequence>MISILIGIHILVSIALVVIVLLQMGKGAQAGASFGAGSSQTMFGSSGGNVMTKITATVAVIFMLTSLSLAYYYGSSASKTIMPGTVTAPASSAPIQPTTNATPQQ</sequence>
<evidence type="ECO:0000256" key="4">
    <source>
        <dbReference type="ARBA" id="ARBA00022475"/>
    </source>
</evidence>
<dbReference type="GO" id="GO:0009306">
    <property type="term" value="P:protein secretion"/>
    <property type="evidence" value="ECO:0007669"/>
    <property type="project" value="UniProtKB-UniRule"/>
</dbReference>
<evidence type="ECO:0000256" key="7">
    <source>
        <dbReference type="ARBA" id="ARBA00022989"/>
    </source>
</evidence>
<dbReference type="EMBL" id="JACWUN010000001">
    <property type="protein sequence ID" value="MBD1399291.1"/>
    <property type="molecule type" value="Genomic_DNA"/>
</dbReference>